<dbReference type="InterPro" id="IPR036909">
    <property type="entry name" value="Cyt_c-like_dom_sf"/>
</dbReference>
<dbReference type="AlphaFoldDB" id="A0A1H5TX53"/>
<dbReference type="EMBL" id="CP018839">
    <property type="protein sequence ID" value="APR05989.1"/>
    <property type="molecule type" value="Genomic_DNA"/>
</dbReference>
<organism evidence="6 7">
    <name type="scientific">Thauera chlorobenzoica</name>
    <dbReference type="NCBI Taxonomy" id="96773"/>
    <lineage>
        <taxon>Bacteria</taxon>
        <taxon>Pseudomonadati</taxon>
        <taxon>Pseudomonadota</taxon>
        <taxon>Betaproteobacteria</taxon>
        <taxon>Rhodocyclales</taxon>
        <taxon>Zoogloeaceae</taxon>
        <taxon>Thauera</taxon>
    </lineage>
</organism>
<evidence type="ECO:0000313" key="6">
    <source>
        <dbReference type="EMBL" id="APR05989.1"/>
    </source>
</evidence>
<proteinExistence type="predicted"/>
<gene>
    <name evidence="6" type="ORF">Tchl_3182</name>
</gene>
<keyword evidence="5" id="KW-0408">Iron</keyword>
<evidence type="ECO:0000256" key="3">
    <source>
        <dbReference type="ARBA" id="ARBA00022723"/>
    </source>
</evidence>
<dbReference type="RefSeq" id="WP_075149243.1">
    <property type="nucleotide sequence ID" value="NZ_CP018839.1"/>
</dbReference>
<dbReference type="InterPro" id="IPR050597">
    <property type="entry name" value="Cytochrome_c_Oxidase_Subunit"/>
</dbReference>
<dbReference type="GO" id="GO:0009055">
    <property type="term" value="F:electron transfer activity"/>
    <property type="evidence" value="ECO:0007669"/>
    <property type="project" value="InterPro"/>
</dbReference>
<dbReference type="PANTHER" id="PTHR33751">
    <property type="entry name" value="CBB3-TYPE CYTOCHROME C OXIDASE SUBUNIT FIXP"/>
    <property type="match status" value="1"/>
</dbReference>
<dbReference type="GO" id="GO:0046872">
    <property type="term" value="F:metal ion binding"/>
    <property type="evidence" value="ECO:0007669"/>
    <property type="project" value="UniProtKB-KW"/>
</dbReference>
<evidence type="ECO:0000256" key="4">
    <source>
        <dbReference type="ARBA" id="ARBA00022982"/>
    </source>
</evidence>
<dbReference type="KEGG" id="tcl:Tchl_3182"/>
<dbReference type="InterPro" id="IPR009056">
    <property type="entry name" value="Cyt_c-like_dom"/>
</dbReference>
<dbReference type="GO" id="GO:0020037">
    <property type="term" value="F:heme binding"/>
    <property type="evidence" value="ECO:0007669"/>
    <property type="project" value="InterPro"/>
</dbReference>
<dbReference type="SUPFAM" id="SSF46626">
    <property type="entry name" value="Cytochrome c"/>
    <property type="match status" value="1"/>
</dbReference>
<dbReference type="Pfam" id="PF00034">
    <property type="entry name" value="Cytochrom_C"/>
    <property type="match status" value="1"/>
</dbReference>
<dbReference type="STRING" id="96773.Tchl_3182"/>
<reference evidence="6 7" key="1">
    <citation type="submission" date="2016-12" db="EMBL/GenBank/DDBJ databases">
        <title>Complete genome sequence of Thauera chlorobenzoica, a Betaproteobacterium degrading haloaromatics anaerobically to CO2 and halides.</title>
        <authorList>
            <person name="Goris T."/>
            <person name="Mergelsberg M."/>
            <person name="Boll M."/>
        </authorList>
    </citation>
    <scope>NUCLEOTIDE SEQUENCE [LARGE SCALE GENOMIC DNA]</scope>
    <source>
        <strain evidence="6 7">3CB1</strain>
    </source>
</reference>
<keyword evidence="7" id="KW-1185">Reference proteome</keyword>
<dbReference type="Proteomes" id="UP000185739">
    <property type="component" value="Chromosome"/>
</dbReference>
<keyword evidence="4" id="KW-0249">Electron transport</keyword>
<name>A0A1H5TX53_9RHOO</name>
<evidence type="ECO:0000256" key="2">
    <source>
        <dbReference type="ARBA" id="ARBA00022617"/>
    </source>
</evidence>
<evidence type="ECO:0000256" key="1">
    <source>
        <dbReference type="ARBA" id="ARBA00022448"/>
    </source>
</evidence>
<evidence type="ECO:0000313" key="7">
    <source>
        <dbReference type="Proteomes" id="UP000185739"/>
    </source>
</evidence>
<keyword evidence="2" id="KW-0349">Heme</keyword>
<protein>
    <submittedName>
        <fullName evidence="6">Cytochrome c553</fullName>
    </submittedName>
</protein>
<keyword evidence="1" id="KW-0813">Transport</keyword>
<dbReference type="PANTHER" id="PTHR33751:SF9">
    <property type="entry name" value="CYTOCHROME C4"/>
    <property type="match status" value="1"/>
</dbReference>
<keyword evidence="3" id="KW-0479">Metal-binding</keyword>
<sequence length="106" mass="11155">MQGRHLVCGIALAALLSPVQGAGDESGAWQAKLSMCVGCHGIEGYRTAFPEVYSVPKLGGQHPEYIVSALKAYKAGERSHPTMQSIAAGLSEEDMAALAAYYGVTR</sequence>
<dbReference type="PROSITE" id="PS51007">
    <property type="entry name" value="CYTC"/>
    <property type="match status" value="1"/>
</dbReference>
<evidence type="ECO:0000256" key="5">
    <source>
        <dbReference type="ARBA" id="ARBA00023004"/>
    </source>
</evidence>
<dbReference type="Gene3D" id="1.10.760.10">
    <property type="entry name" value="Cytochrome c-like domain"/>
    <property type="match status" value="1"/>
</dbReference>
<accession>A0A1H5TX53</accession>
<dbReference type="OrthoDB" id="9773456at2"/>